<reference evidence="1" key="1">
    <citation type="submission" date="2020-10" db="EMBL/GenBank/DDBJ databases">
        <title>Connecting structure to function with the recovery of over 1000 high-quality activated sludge metagenome-assembled genomes encoding full-length rRNA genes using long-read sequencing.</title>
        <authorList>
            <person name="Singleton C.M."/>
            <person name="Petriglieri F."/>
            <person name="Kristensen J.M."/>
            <person name="Kirkegaard R.H."/>
            <person name="Michaelsen T.Y."/>
            <person name="Andersen M.H."/>
            <person name="Karst S.M."/>
            <person name="Dueholm M.S."/>
            <person name="Nielsen P.H."/>
            <person name="Albertsen M."/>
        </authorList>
    </citation>
    <scope>NUCLEOTIDE SEQUENCE</scope>
    <source>
        <strain evidence="1">Hirt_18-Q3-R61-65_BATAC.395</strain>
    </source>
</reference>
<comment type="caution">
    <text evidence="1">The sequence shown here is derived from an EMBL/GenBank/DDBJ whole genome shotgun (WGS) entry which is preliminary data.</text>
</comment>
<proteinExistence type="predicted"/>
<dbReference type="EMBL" id="JADJUC010000002">
    <property type="protein sequence ID" value="MBK8523040.1"/>
    <property type="molecule type" value="Genomic_DNA"/>
</dbReference>
<gene>
    <name evidence="1" type="ORF">IPL58_02290</name>
</gene>
<organism evidence="1 2">
    <name type="scientific">Candidatus Proximibacter danicus</name>
    <dbReference type="NCBI Taxonomy" id="2954365"/>
    <lineage>
        <taxon>Bacteria</taxon>
        <taxon>Pseudomonadati</taxon>
        <taxon>Pseudomonadota</taxon>
        <taxon>Betaproteobacteria</taxon>
        <taxon>Candidatus Proximibacter</taxon>
    </lineage>
</organism>
<dbReference type="Proteomes" id="UP000886689">
    <property type="component" value="Unassembled WGS sequence"/>
</dbReference>
<name>A0A9D7JYC5_9PROT</name>
<accession>A0A9D7JYC5</accession>
<dbReference type="AlphaFoldDB" id="A0A9D7JYC5"/>
<sequence length="105" mass="10461">MPSAVAALPLPIQSPDFASLVDSSANAAANSIVGADFAALLFSQLSGGIEADQLLPPTEPLAGVTPEILTTPTDPALLLASMGIAVPPAMPAAWPKACNSKAIRG</sequence>
<protein>
    <submittedName>
        <fullName evidence="1">Uncharacterized protein</fullName>
    </submittedName>
</protein>
<evidence type="ECO:0000313" key="2">
    <source>
        <dbReference type="Proteomes" id="UP000886689"/>
    </source>
</evidence>
<evidence type="ECO:0000313" key="1">
    <source>
        <dbReference type="EMBL" id="MBK8523040.1"/>
    </source>
</evidence>